<dbReference type="Pfam" id="PF00903">
    <property type="entry name" value="Glyoxalase"/>
    <property type="match status" value="1"/>
</dbReference>
<dbReference type="RefSeq" id="WP_130451767.1">
    <property type="nucleotide sequence ID" value="NZ_SHLA01000001.1"/>
</dbReference>
<evidence type="ECO:0000313" key="2">
    <source>
        <dbReference type="EMBL" id="RZU63383.1"/>
    </source>
</evidence>
<dbReference type="InterPro" id="IPR004360">
    <property type="entry name" value="Glyas_Fos-R_dOase_dom"/>
</dbReference>
<dbReference type="AlphaFoldDB" id="A0A4Q8AHW6"/>
<gene>
    <name evidence="2" type="ORF">EV380_3000</name>
</gene>
<dbReference type="PANTHER" id="PTHR36503:SF1">
    <property type="entry name" value="BLR2520 PROTEIN"/>
    <property type="match status" value="1"/>
</dbReference>
<dbReference type="OrthoDB" id="9798430at2"/>
<dbReference type="InterPro" id="IPR029068">
    <property type="entry name" value="Glyas_Bleomycin-R_OHBP_Dase"/>
</dbReference>
<evidence type="ECO:0000259" key="1">
    <source>
        <dbReference type="PROSITE" id="PS51819"/>
    </source>
</evidence>
<dbReference type="InterPro" id="IPR037523">
    <property type="entry name" value="VOC_core"/>
</dbReference>
<dbReference type="PANTHER" id="PTHR36503">
    <property type="entry name" value="BLR2520 PROTEIN"/>
    <property type="match status" value="1"/>
</dbReference>
<keyword evidence="3" id="KW-1185">Reference proteome</keyword>
<dbReference type="Proteomes" id="UP000292685">
    <property type="component" value="Unassembled WGS sequence"/>
</dbReference>
<evidence type="ECO:0000313" key="3">
    <source>
        <dbReference type="Proteomes" id="UP000292685"/>
    </source>
</evidence>
<protein>
    <recommendedName>
        <fullName evidence="1">VOC domain-containing protein</fullName>
    </recommendedName>
</protein>
<sequence length="149" mass="15605">MTAFGQNIHFITLSTPDLDAARAFYVDGLGWEPLLDVPGEIIFFQFAPGSVLGLFDAEKFGEDLGGAAAMPAAGVTLASNVGARGEVADVVRAMEAAGGRVVTPPEDGPFGGVFHAHVADPNGVVWEIAYNPGWRVNDDGRVEFFDPAG</sequence>
<dbReference type="PROSITE" id="PS51819">
    <property type="entry name" value="VOC"/>
    <property type="match status" value="1"/>
</dbReference>
<accession>A0A4Q8AHW6</accession>
<dbReference type="EMBL" id="SHLA01000001">
    <property type="protein sequence ID" value="RZU63383.1"/>
    <property type="molecule type" value="Genomic_DNA"/>
</dbReference>
<proteinExistence type="predicted"/>
<dbReference type="Gene3D" id="3.10.180.10">
    <property type="entry name" value="2,3-Dihydroxybiphenyl 1,2-Dioxygenase, domain 1"/>
    <property type="match status" value="1"/>
</dbReference>
<feature type="domain" description="VOC" evidence="1">
    <location>
        <begin position="7"/>
        <end position="131"/>
    </location>
</feature>
<organism evidence="2 3">
    <name type="scientific">Zhihengliuella halotolerans</name>
    <dbReference type="NCBI Taxonomy" id="370736"/>
    <lineage>
        <taxon>Bacteria</taxon>
        <taxon>Bacillati</taxon>
        <taxon>Actinomycetota</taxon>
        <taxon>Actinomycetes</taxon>
        <taxon>Micrococcales</taxon>
        <taxon>Micrococcaceae</taxon>
        <taxon>Zhihengliuella</taxon>
    </lineage>
</organism>
<comment type="caution">
    <text evidence="2">The sequence shown here is derived from an EMBL/GenBank/DDBJ whole genome shotgun (WGS) entry which is preliminary data.</text>
</comment>
<dbReference type="SUPFAM" id="SSF54593">
    <property type="entry name" value="Glyoxalase/Bleomycin resistance protein/Dihydroxybiphenyl dioxygenase"/>
    <property type="match status" value="1"/>
</dbReference>
<reference evidence="2 3" key="1">
    <citation type="submission" date="2019-02" db="EMBL/GenBank/DDBJ databases">
        <title>Sequencing the genomes of 1000 actinobacteria strains.</title>
        <authorList>
            <person name="Klenk H.-P."/>
        </authorList>
    </citation>
    <scope>NUCLEOTIDE SEQUENCE [LARGE SCALE GENOMIC DNA]</scope>
    <source>
        <strain evidence="2 3">DSM 17364</strain>
    </source>
</reference>
<name>A0A4Q8AHW6_9MICC</name>